<evidence type="ECO:0000313" key="2">
    <source>
        <dbReference type="Proteomes" id="UP000676386"/>
    </source>
</evidence>
<evidence type="ECO:0000313" key="1">
    <source>
        <dbReference type="EMBL" id="MBS0030466.1"/>
    </source>
</evidence>
<evidence type="ECO:0008006" key="3">
    <source>
        <dbReference type="Google" id="ProtNLM"/>
    </source>
</evidence>
<comment type="caution">
    <text evidence="1">The sequence shown here is derived from an EMBL/GenBank/DDBJ whole genome shotgun (WGS) entry which is preliminary data.</text>
</comment>
<keyword evidence="2" id="KW-1185">Reference proteome</keyword>
<protein>
    <recommendedName>
        <fullName evidence="3">Repeat domain-containing protein</fullName>
    </recommendedName>
</protein>
<organism evidence="1 2">
    <name type="scientific">Chitinophaga hostae</name>
    <dbReference type="NCBI Taxonomy" id="2831022"/>
    <lineage>
        <taxon>Bacteria</taxon>
        <taxon>Pseudomonadati</taxon>
        <taxon>Bacteroidota</taxon>
        <taxon>Chitinophagia</taxon>
        <taxon>Chitinophagales</taxon>
        <taxon>Chitinophagaceae</taxon>
        <taxon>Chitinophaga</taxon>
    </lineage>
</organism>
<dbReference type="PROSITE" id="PS51257">
    <property type="entry name" value="PROKAR_LIPOPROTEIN"/>
    <property type="match status" value="1"/>
</dbReference>
<dbReference type="RefSeq" id="WP_211975604.1">
    <property type="nucleotide sequence ID" value="NZ_CBFHAM010000077.1"/>
</dbReference>
<sequence length="205" mass="22401">MKYSILFFAGILTACNTNSPAKSNPVKDSPVTIDTATPVAVPVAVAATTLPAADSNIITGDFNGDGQTESAFVVLAKRGNGNPVEDGVPDEYALRFSDSTLPAVNIGCCEARLINEGDLNSDNADEVSVFQAPPNGNTYKMSTWTFDEQRWRELSDPFLIPTGGDFIADRELQKRVFLENHILYFLDTDLNDEHLKLVKKKAMLR</sequence>
<accession>A0ABS5J5I8</accession>
<dbReference type="Proteomes" id="UP000676386">
    <property type="component" value="Unassembled WGS sequence"/>
</dbReference>
<dbReference type="EMBL" id="JAGTXB010000014">
    <property type="protein sequence ID" value="MBS0030466.1"/>
    <property type="molecule type" value="Genomic_DNA"/>
</dbReference>
<gene>
    <name evidence="1" type="ORF">KE626_24275</name>
</gene>
<proteinExistence type="predicted"/>
<name>A0ABS5J5I8_9BACT</name>
<reference evidence="1 2" key="1">
    <citation type="submission" date="2021-04" db="EMBL/GenBank/DDBJ databases">
        <title>Chitinophaga sp. nov., isolated from the rhizosphere soil.</title>
        <authorList>
            <person name="He S."/>
        </authorList>
    </citation>
    <scope>NUCLEOTIDE SEQUENCE [LARGE SCALE GENOMIC DNA]</scope>
    <source>
        <strain evidence="1 2">2R12</strain>
    </source>
</reference>